<dbReference type="GO" id="GO:0120159">
    <property type="term" value="F:rRNA pseudouridine synthase activity"/>
    <property type="evidence" value="ECO:0007669"/>
    <property type="project" value="UniProtKB-ARBA"/>
</dbReference>
<evidence type="ECO:0000256" key="3">
    <source>
        <dbReference type="ARBA" id="ARBA00022884"/>
    </source>
</evidence>
<feature type="domain" description="RNA-binding S4" evidence="8">
    <location>
        <begin position="16"/>
        <end position="80"/>
    </location>
</feature>
<dbReference type="CDD" id="cd02869">
    <property type="entry name" value="PseudoU_synth_RluA_like"/>
    <property type="match status" value="1"/>
</dbReference>
<evidence type="ECO:0000259" key="8">
    <source>
        <dbReference type="SMART" id="SM00363"/>
    </source>
</evidence>
<dbReference type="GO" id="GO:0000455">
    <property type="term" value="P:enzyme-directed rRNA pseudouridine synthesis"/>
    <property type="evidence" value="ECO:0007669"/>
    <property type="project" value="UniProtKB-ARBA"/>
</dbReference>
<dbReference type="SMART" id="SM00363">
    <property type="entry name" value="S4"/>
    <property type="match status" value="1"/>
</dbReference>
<dbReference type="FunFam" id="3.30.2350.10:FF:000006">
    <property type="entry name" value="Pseudouridine synthase"/>
    <property type="match status" value="1"/>
</dbReference>
<comment type="caution">
    <text evidence="10">The sequence shown here is derived from an EMBL/GenBank/DDBJ whole genome shotgun (WGS) entry which is preliminary data.</text>
</comment>
<dbReference type="OrthoDB" id="9807829at2"/>
<sequence length="305" mass="34609">MPDLFRFQVTEEYEEERIDKYMSILIDSLSRSFIQKMMKEEKVLVNGKPVKANYRLKTEDEICFELPEAVEPDIEPENIPLDILYEDADVLVVNKPKGMVVHPAAGHYSGTLVNALMYHCKGSLSGINGCLRPGIVHRIDMDTTGSLIVCKNDIAHASIAEQLKEHSIVRRYRAIVWGVIKEEEGCVDVPIGRHPSDRKKMAAGVRNGKEAVTHYRVLKRFRSYTYIECRLETGRTHQIRVHMDSIGHPILGDPVYGNRKCPFQLQGQTLHAMTLGFIHPVTGEYVETTAPLPGYFQHLLDTLPK</sequence>
<dbReference type="EC" id="5.4.99.-" evidence="7"/>
<name>A0A3E3IHC7_9FIRM</name>
<dbReference type="EMBL" id="QVLV01000013">
    <property type="protein sequence ID" value="RGE57868.1"/>
    <property type="molecule type" value="Genomic_DNA"/>
</dbReference>
<dbReference type="InterPro" id="IPR036986">
    <property type="entry name" value="S4_RNA-bd_sf"/>
</dbReference>
<dbReference type="RefSeq" id="WP_025490073.1">
    <property type="nucleotide sequence ID" value="NZ_CALBAU010000469.1"/>
</dbReference>
<proteinExistence type="inferred from homology"/>
<keyword evidence="4 7" id="KW-0413">Isomerase</keyword>
<dbReference type="PANTHER" id="PTHR21600">
    <property type="entry name" value="MITOCHONDRIAL RNA PSEUDOURIDINE SYNTHASE"/>
    <property type="match status" value="1"/>
</dbReference>
<evidence type="ECO:0000256" key="6">
    <source>
        <dbReference type="PROSITE-ProRule" id="PRU00182"/>
    </source>
</evidence>
<reference evidence="10 12" key="1">
    <citation type="submission" date="2018-08" db="EMBL/GenBank/DDBJ databases">
        <title>A genome reference for cultivated species of the human gut microbiota.</title>
        <authorList>
            <person name="Zou Y."/>
            <person name="Xue W."/>
            <person name="Luo G."/>
        </authorList>
    </citation>
    <scope>NUCLEOTIDE SEQUENCE [LARGE SCALE GENOMIC DNA]</scope>
    <source>
        <strain evidence="10 12">AF26-4BH</strain>
        <strain evidence="9">TF05-5AC</strain>
    </source>
</reference>
<comment type="function">
    <text evidence="7">Responsible for synthesis of pseudouridine from uracil.</text>
</comment>
<gene>
    <name evidence="10" type="ORF">DWY69_24240</name>
    <name evidence="9" type="ORF">DXC51_17805</name>
</gene>
<evidence type="ECO:0000313" key="12">
    <source>
        <dbReference type="Proteomes" id="UP000261166"/>
    </source>
</evidence>
<dbReference type="InterPro" id="IPR020103">
    <property type="entry name" value="PsdUridine_synth_cat_dom_sf"/>
</dbReference>
<feature type="active site" evidence="5">
    <location>
        <position position="140"/>
    </location>
</feature>
<dbReference type="CDD" id="cd00165">
    <property type="entry name" value="S4"/>
    <property type="match status" value="1"/>
</dbReference>
<protein>
    <recommendedName>
        <fullName evidence="7">Pseudouridine synthase</fullName>
        <ecNumber evidence="7">5.4.99.-</ecNumber>
    </recommendedName>
</protein>
<evidence type="ECO:0000313" key="11">
    <source>
        <dbReference type="Proteomes" id="UP000260812"/>
    </source>
</evidence>
<dbReference type="SUPFAM" id="SSF55174">
    <property type="entry name" value="Alpha-L RNA-binding motif"/>
    <property type="match status" value="1"/>
</dbReference>
<dbReference type="GO" id="GO:0003723">
    <property type="term" value="F:RNA binding"/>
    <property type="evidence" value="ECO:0007669"/>
    <property type="project" value="UniProtKB-KW"/>
</dbReference>
<keyword evidence="3 6" id="KW-0694">RNA-binding</keyword>
<comment type="similarity">
    <text evidence="2 7">Belongs to the pseudouridine synthase RluA family.</text>
</comment>
<dbReference type="SUPFAM" id="SSF55120">
    <property type="entry name" value="Pseudouridine synthase"/>
    <property type="match status" value="1"/>
</dbReference>
<dbReference type="Proteomes" id="UP000261166">
    <property type="component" value="Unassembled WGS sequence"/>
</dbReference>
<comment type="catalytic activity">
    <reaction evidence="1 7">
        <text>a uridine in RNA = a pseudouridine in RNA</text>
        <dbReference type="Rhea" id="RHEA:48348"/>
        <dbReference type="Rhea" id="RHEA-COMP:12068"/>
        <dbReference type="Rhea" id="RHEA-COMP:12069"/>
        <dbReference type="ChEBI" id="CHEBI:65314"/>
        <dbReference type="ChEBI" id="CHEBI:65315"/>
    </reaction>
</comment>
<evidence type="ECO:0000256" key="4">
    <source>
        <dbReference type="ARBA" id="ARBA00023235"/>
    </source>
</evidence>
<evidence type="ECO:0000256" key="7">
    <source>
        <dbReference type="RuleBase" id="RU362028"/>
    </source>
</evidence>
<dbReference type="PANTHER" id="PTHR21600:SF44">
    <property type="entry name" value="RIBOSOMAL LARGE SUBUNIT PSEUDOURIDINE SYNTHASE D"/>
    <property type="match status" value="1"/>
</dbReference>
<evidence type="ECO:0000256" key="2">
    <source>
        <dbReference type="ARBA" id="ARBA00010876"/>
    </source>
</evidence>
<evidence type="ECO:0000313" key="9">
    <source>
        <dbReference type="EMBL" id="RGE57868.1"/>
    </source>
</evidence>
<organism evidence="10 12">
    <name type="scientific">Eisenbergiella massiliensis</name>
    <dbReference type="NCBI Taxonomy" id="1720294"/>
    <lineage>
        <taxon>Bacteria</taxon>
        <taxon>Bacillati</taxon>
        <taxon>Bacillota</taxon>
        <taxon>Clostridia</taxon>
        <taxon>Lachnospirales</taxon>
        <taxon>Lachnospiraceae</taxon>
        <taxon>Eisenbergiella</taxon>
    </lineage>
</organism>
<evidence type="ECO:0000256" key="5">
    <source>
        <dbReference type="PIRSR" id="PIRSR606225-1"/>
    </source>
</evidence>
<dbReference type="AlphaFoldDB" id="A0A3E3IHC7"/>
<dbReference type="GeneID" id="97988674"/>
<dbReference type="InterPro" id="IPR050188">
    <property type="entry name" value="RluA_PseudoU_synthase"/>
</dbReference>
<keyword evidence="11" id="KW-1185">Reference proteome</keyword>
<dbReference type="InterPro" id="IPR006145">
    <property type="entry name" value="PsdUridine_synth_RsuA/RluA"/>
</dbReference>
<dbReference type="Proteomes" id="UP000260812">
    <property type="component" value="Unassembled WGS sequence"/>
</dbReference>
<dbReference type="PROSITE" id="PS50889">
    <property type="entry name" value="S4"/>
    <property type="match status" value="1"/>
</dbReference>
<dbReference type="InterPro" id="IPR006225">
    <property type="entry name" value="PsdUridine_synth_RluC/D"/>
</dbReference>
<dbReference type="Pfam" id="PF01479">
    <property type="entry name" value="S4"/>
    <property type="match status" value="1"/>
</dbReference>
<evidence type="ECO:0000313" key="10">
    <source>
        <dbReference type="EMBL" id="RGE66473.1"/>
    </source>
</evidence>
<dbReference type="InterPro" id="IPR002942">
    <property type="entry name" value="S4_RNA-bd"/>
</dbReference>
<dbReference type="Gene3D" id="3.30.2350.10">
    <property type="entry name" value="Pseudouridine synthase"/>
    <property type="match status" value="1"/>
</dbReference>
<dbReference type="EMBL" id="QVLU01000029">
    <property type="protein sequence ID" value="RGE66473.1"/>
    <property type="molecule type" value="Genomic_DNA"/>
</dbReference>
<dbReference type="Pfam" id="PF00849">
    <property type="entry name" value="PseudoU_synth_2"/>
    <property type="match status" value="1"/>
</dbReference>
<dbReference type="NCBIfam" id="TIGR00005">
    <property type="entry name" value="rluA_subfam"/>
    <property type="match status" value="1"/>
</dbReference>
<accession>A0A3E3IHC7</accession>
<dbReference type="Gene3D" id="3.10.290.10">
    <property type="entry name" value="RNA-binding S4 domain"/>
    <property type="match status" value="1"/>
</dbReference>
<evidence type="ECO:0000256" key="1">
    <source>
        <dbReference type="ARBA" id="ARBA00000073"/>
    </source>
</evidence>